<dbReference type="InterPro" id="IPR020201">
    <property type="entry name" value="AcMNPV_Orf52"/>
</dbReference>
<dbReference type="Proteomes" id="UP000214366">
    <property type="component" value="Segment"/>
</dbReference>
<reference evidence="1 3" key="4">
    <citation type="journal article" date="1998" name="J. Gen. Virol.">
        <title>Distinct gene arrangement in the Buzura suppressaria single-nucleocapsid nucleopolyhedrovirus genome.</title>
        <authorList>
            <person name="Hu Z.H."/>
            <person name="Arif B.M."/>
            <person name="Jin F."/>
            <person name="Martens J.W."/>
            <person name="Chen X.W."/>
            <person name="Sun J.S."/>
            <person name="Zuidema D."/>
            <person name="Goldbach R.W."/>
            <person name="Vlak J.M."/>
        </authorList>
    </citation>
    <scope>NUCLEOTIDE SEQUENCE [LARGE SCALE GENOMIC DNA]</scope>
    <source>
        <strain evidence="1">Hubei</strain>
    </source>
</reference>
<keyword evidence="3" id="KW-1185">Reference proteome</keyword>
<dbReference type="EMBL" id="KM986882">
    <property type="protein sequence ID" value="AKN91018.1"/>
    <property type="molecule type" value="Genomic_DNA"/>
</dbReference>
<evidence type="ECO:0000313" key="3">
    <source>
        <dbReference type="Proteomes" id="UP000214366"/>
    </source>
</evidence>
<reference evidence="1 3" key="3">
    <citation type="journal article" date="1998" name="J. Gen. Virol.">
        <title>The single-nucleocapsid nucleopolyhedrovirus of Buzura suppressaria encodes a P10 protein.</title>
        <authorList>
            <person name="van Oers M.M."/>
            <person name="Hu Z."/>
            <person name="Arif B.M."/>
            <person name="van Strien E.A."/>
            <person name="van Lent J.W."/>
            <person name="Vlak J.M."/>
        </authorList>
    </citation>
    <scope>NUCLEOTIDE SEQUENCE [LARGE SCALE GENOMIC DNA]</scope>
    <source>
        <strain evidence="1">Hubei</strain>
    </source>
</reference>
<reference evidence="1 3" key="1">
    <citation type="journal article" date="1993" name="J. Gen. Virol.">
        <title>Nucleotide sequence of the Buzura suppressaria single nucleocapsid nuclear polyhedrosis virus polyhedrin gene.</title>
        <authorList>
            <person name="Hu Z.H."/>
            <person name="Liu M.F."/>
            <person name="Jin F."/>
            <person name="Wang Z.X."/>
            <person name="Liu X.Y."/>
            <person name="Li M.J."/>
            <person name="Liang B.F."/>
            <person name="Xie T.E."/>
        </authorList>
    </citation>
    <scope>NUCLEOTIDE SEQUENCE [LARGE SCALE GENOMIC DNA]</scope>
    <source>
        <strain evidence="1">Hubei</strain>
    </source>
</reference>
<sequence length="176" mass="21135">MELIRAFVKYSKPYRKCATVESKNEIFNIWKHEIHLNNDLKSRCVERVCDFCLNAGVDDCVFDDDCRVCSRCLFPEYERDQDKELAEYSLISVCFYEECEIRSCDAHSFTVWLERLQFNWRMHQNHYTKLYRNVHPTCIQCETPNAYNNFTTTDFNVKLFCKKCLFPLFVILKTKL</sequence>
<evidence type="ECO:0000313" key="2">
    <source>
        <dbReference type="EMBL" id="AKN91018.1"/>
    </source>
</evidence>
<reference evidence="1 3" key="2">
    <citation type="journal article" date="1997" name="Virus Res.">
        <title>Characterization of the ecdysteroid UDP-glucosyltransferase gene of a single nucleocapsid nucleopolyhedrovirus of Buzura suppressaria.</title>
        <authorList>
            <person name="Hu Z.H."/>
            <person name="Broer R."/>
            <person name="Westerlaken J."/>
            <person name="Martens J.W."/>
            <person name="Jin F."/>
            <person name="Jehle J.A."/>
            <person name="Wang L.M."/>
            <person name="Vlak J.M."/>
        </authorList>
    </citation>
    <scope>NUCLEOTIDE SEQUENCE [LARGE SCALE GENOMIC DNA]</scope>
    <source>
        <strain evidence="1">Hubei</strain>
    </source>
</reference>
<dbReference type="OrthoDB" id="19223at10239"/>
<reference evidence="2" key="7">
    <citation type="submission" date="2014-10" db="EMBL/GenBank/DDBJ databases">
        <authorList>
            <person name="Seo M.-J."/>
            <person name="Seok Y.J."/>
            <person name="Cha I.-T."/>
        </authorList>
    </citation>
    <scope>NUCLEOTIDE SEQUENCE</scope>
    <source>
        <strain evidence="2">Guangxi</strain>
    </source>
</reference>
<dbReference type="EMBL" id="KF611977">
    <property type="protein sequence ID" value="AHH82635.1"/>
    <property type="molecule type" value="Genomic_DNA"/>
</dbReference>
<organism evidence="1 3">
    <name type="scientific">Buzura suppressaria nuclear polyhedrosis virus</name>
    <name type="common">BsNPV</name>
    <dbReference type="NCBI Taxonomy" id="74320"/>
    <lineage>
        <taxon>Viruses</taxon>
        <taxon>Viruses incertae sedis</taxon>
        <taxon>Naldaviricetes</taxon>
        <taxon>Lefavirales</taxon>
        <taxon>Baculoviridae</taxon>
        <taxon>Alphabaculovirus</taxon>
        <taxon>Alphabaculovirus busuppressariae</taxon>
    </lineage>
</organism>
<reference evidence="1 3" key="5">
    <citation type="journal article" date="1998" name="Virus Res.">
        <title>Genetic organization of the HindIII-I region of the single-nucleocapsid nucleopolyhedrovirus of Buzura suppressaria.</title>
        <authorList>
            <person name="Hu Z.H."/>
            <person name="Arif B.M."/>
            <person name="Sun J.S."/>
            <person name="Chen X.W."/>
            <person name="Zuidema D."/>
            <person name="Goldbach R.W."/>
            <person name="Vlak J.M."/>
        </authorList>
    </citation>
    <scope>NUCLEOTIDE SEQUENCE [LARGE SCALE GENOMIC DNA]</scope>
    <source>
        <strain evidence="1">Hubei</strain>
    </source>
</reference>
<dbReference type="Pfam" id="PF11077">
    <property type="entry name" value="DUF2616"/>
    <property type="match status" value="1"/>
</dbReference>
<proteinExistence type="predicted"/>
<accession>W5VKE5</accession>
<reference evidence="1 3" key="6">
    <citation type="journal article" date="2014" name="PLoS ONE">
        <title>Genome Sequence and Analysis of Buzura suppressaria Nucleopolyhedrovirus: A Group II Alphabaculovirus.</title>
        <authorList>
            <person name="Zhu Z."/>
            <person name="Yin F."/>
            <person name="Liu X."/>
            <person name="Hou D."/>
            <person name="Wang J."/>
            <person name="Zhang L."/>
            <person name="Arif B."/>
            <person name="Wang H."/>
            <person name="Deng F."/>
            <person name="Hu Z."/>
        </authorList>
    </citation>
    <scope>NUCLEOTIDE SEQUENCE [LARGE SCALE GENOMIC DNA]</scope>
    <source>
        <strain evidence="1">Hubei</strain>
    </source>
</reference>
<dbReference type="GeneID" id="18266966"/>
<protein>
    <submittedName>
        <fullName evidence="1">ORF-46</fullName>
    </submittedName>
    <submittedName>
        <fullName evidence="2">ORF-48</fullName>
    </submittedName>
</protein>
<dbReference type="RefSeq" id="YP_009001823.1">
    <property type="nucleotide sequence ID" value="NC_023442.1"/>
</dbReference>
<name>W5VKE5_NPVBS</name>
<dbReference type="KEGG" id="vg:18266966"/>
<evidence type="ECO:0000313" key="1">
    <source>
        <dbReference type="EMBL" id="AHH82635.1"/>
    </source>
</evidence>
<organismHost>
    <name type="scientific">Lepidoptera</name>
    <name type="common">moths &amp; butterflies</name>
    <dbReference type="NCBI Taxonomy" id="7088"/>
</organismHost>